<proteinExistence type="predicted"/>
<evidence type="ECO:0000313" key="1">
    <source>
        <dbReference type="EMBL" id="GAA4413979.1"/>
    </source>
</evidence>
<name>A0ABP8KSP8_9BACT</name>
<keyword evidence="2" id="KW-1185">Reference proteome</keyword>
<evidence type="ECO:0000313" key="2">
    <source>
        <dbReference type="Proteomes" id="UP001500936"/>
    </source>
</evidence>
<gene>
    <name evidence="1" type="ORF">GCM10023187_42880</name>
</gene>
<organism evidence="1 2">
    <name type="scientific">Nibrella viscosa</name>
    <dbReference type="NCBI Taxonomy" id="1084524"/>
    <lineage>
        <taxon>Bacteria</taxon>
        <taxon>Pseudomonadati</taxon>
        <taxon>Bacteroidota</taxon>
        <taxon>Cytophagia</taxon>
        <taxon>Cytophagales</taxon>
        <taxon>Spirosomataceae</taxon>
        <taxon>Nibrella</taxon>
    </lineage>
</organism>
<dbReference type="RefSeq" id="WP_345270041.1">
    <property type="nucleotide sequence ID" value="NZ_BAABHB010000011.1"/>
</dbReference>
<comment type="caution">
    <text evidence="1">The sequence shown here is derived from an EMBL/GenBank/DDBJ whole genome shotgun (WGS) entry which is preliminary data.</text>
</comment>
<sequence>MLRCQEIVRNQWKINWPNLVLGTQNQRAILDVAYEFKIGNSPLSINTALNTNLQRQSYTTPYGFTFLTLQPSLQLRYYLLQQYQIRRGTGGNNLSGFYVGPHTDYRRDYIHSRANPGETYRINTSNYLGVGGTVGFQQRLFNNAFIDIGVSHSRNVLPNRGGFYAPNQTTLKIGLGLAF</sequence>
<accession>A0ABP8KSP8</accession>
<reference evidence="2" key="1">
    <citation type="journal article" date="2019" name="Int. J. Syst. Evol. Microbiol.">
        <title>The Global Catalogue of Microorganisms (GCM) 10K type strain sequencing project: providing services to taxonomists for standard genome sequencing and annotation.</title>
        <authorList>
            <consortium name="The Broad Institute Genomics Platform"/>
            <consortium name="The Broad Institute Genome Sequencing Center for Infectious Disease"/>
            <person name="Wu L."/>
            <person name="Ma J."/>
        </authorList>
    </citation>
    <scope>NUCLEOTIDE SEQUENCE [LARGE SCALE GENOMIC DNA]</scope>
    <source>
        <strain evidence="2">JCM 17925</strain>
    </source>
</reference>
<dbReference type="EMBL" id="BAABHB010000011">
    <property type="protein sequence ID" value="GAA4413979.1"/>
    <property type="molecule type" value="Genomic_DNA"/>
</dbReference>
<protein>
    <recommendedName>
        <fullName evidence="3">Outer membrane protein beta-barrel domain-containing protein</fullName>
    </recommendedName>
</protein>
<evidence type="ECO:0008006" key="3">
    <source>
        <dbReference type="Google" id="ProtNLM"/>
    </source>
</evidence>
<dbReference type="Proteomes" id="UP001500936">
    <property type="component" value="Unassembled WGS sequence"/>
</dbReference>